<protein>
    <recommendedName>
        <fullName evidence="1">Pvc16 N-terminal domain-containing protein</fullName>
    </recommendedName>
</protein>
<dbReference type="Proteomes" id="UP000238823">
    <property type="component" value="Unassembled WGS sequence"/>
</dbReference>
<organism evidence="2 3">
    <name type="scientific">Enhygromyxa salina</name>
    <dbReference type="NCBI Taxonomy" id="215803"/>
    <lineage>
        <taxon>Bacteria</taxon>
        <taxon>Pseudomonadati</taxon>
        <taxon>Myxococcota</taxon>
        <taxon>Polyangia</taxon>
        <taxon>Nannocystales</taxon>
        <taxon>Nannocystaceae</taxon>
        <taxon>Enhygromyxa</taxon>
    </lineage>
</organism>
<dbReference type="RefSeq" id="WP_106094914.1">
    <property type="nucleotide sequence ID" value="NZ_PVNL01000155.1"/>
</dbReference>
<evidence type="ECO:0000313" key="2">
    <source>
        <dbReference type="EMBL" id="PRP92673.1"/>
    </source>
</evidence>
<dbReference type="Pfam" id="PF14065">
    <property type="entry name" value="Pvc16_N"/>
    <property type="match status" value="1"/>
</dbReference>
<dbReference type="InterPro" id="IPR025351">
    <property type="entry name" value="Pvc16_N"/>
</dbReference>
<evidence type="ECO:0000313" key="3">
    <source>
        <dbReference type="Proteomes" id="UP000238823"/>
    </source>
</evidence>
<sequence>MALLDLSLVTRSLMKLLELNINEKFFGGEITFTVTPEPPEKVGAVENKVSLFCYHVAEEAFYKNFEGAGSGGRNISRTPMALCLYYILTPHHETVNPEDDALTQQTLMGYALKTMHDYAIIHDNTQIDGQTILQGAMYANDNPLQIIMRPVSPEDSISFWGAEDQQTARLSAYYEVRVVLLEPEETTTLVAPVLSLGTYLYQLGTPHLAQSESALAFTLPSTAGGITQIAEVTPARVSGDVGADPLHNRLELGGHNLAGASPRRLWLRNQALTTAVGGPLPIDLSIATNTTNGWALTINDERLELDIYKSLAYLDGGGVEQSVSMLPGIYTAFLRVTTRERIVGGVLVPLTVDSNEVAFTVIPRIAGDAPDGPSNKVTLTLVDTFDLELDGLAVRLYVDGEAYAAVDDTDNPGQYEITGPSTLIFHALFDVETDGEHAVRLIVNGAESAPYWIETSTP</sequence>
<dbReference type="EMBL" id="PVNL01000155">
    <property type="protein sequence ID" value="PRP92673.1"/>
    <property type="molecule type" value="Genomic_DNA"/>
</dbReference>
<reference evidence="2 3" key="1">
    <citation type="submission" date="2018-03" db="EMBL/GenBank/DDBJ databases">
        <title>Draft Genome Sequences of the Obligatory Marine Myxobacteria Enhygromyxa salina SWB007.</title>
        <authorList>
            <person name="Poehlein A."/>
            <person name="Moghaddam J.A."/>
            <person name="Harms H."/>
            <person name="Alanjari M."/>
            <person name="Koenig G.M."/>
            <person name="Daniel R."/>
            <person name="Schaeberle T.F."/>
        </authorList>
    </citation>
    <scope>NUCLEOTIDE SEQUENCE [LARGE SCALE GENOMIC DNA]</scope>
    <source>
        <strain evidence="2 3">SWB007</strain>
    </source>
</reference>
<accession>A0A2S9XIJ7</accession>
<comment type="caution">
    <text evidence="2">The sequence shown here is derived from an EMBL/GenBank/DDBJ whole genome shotgun (WGS) entry which is preliminary data.</text>
</comment>
<gene>
    <name evidence="2" type="ORF">ENSA7_81620</name>
</gene>
<proteinExistence type="predicted"/>
<dbReference type="AlphaFoldDB" id="A0A2S9XIJ7"/>
<feature type="domain" description="Pvc16 N-terminal" evidence="1">
    <location>
        <begin position="9"/>
        <end position="193"/>
    </location>
</feature>
<dbReference type="OrthoDB" id="9801622at2"/>
<name>A0A2S9XIJ7_9BACT</name>
<evidence type="ECO:0000259" key="1">
    <source>
        <dbReference type="Pfam" id="PF14065"/>
    </source>
</evidence>